<accession>A0A1F7ZTC8</accession>
<dbReference type="GO" id="GO:0006508">
    <property type="term" value="P:proteolysis"/>
    <property type="evidence" value="ECO:0007669"/>
    <property type="project" value="InterPro"/>
</dbReference>
<dbReference type="Gene3D" id="3.30.1490.100">
    <property type="entry name" value="DNA polymerase, Y-family, little finger domain"/>
    <property type="match status" value="1"/>
</dbReference>
<dbReference type="PANTHER" id="PTHR46404:SF1">
    <property type="entry name" value="DNA POLYMERASE IOTA"/>
    <property type="match status" value="1"/>
</dbReference>
<dbReference type="Gene3D" id="3.30.70.270">
    <property type="match status" value="1"/>
</dbReference>
<dbReference type="OrthoDB" id="5951731at2759"/>
<comment type="caution">
    <text evidence="4">Lacks conserved residue(s) required for the propagation of feature annotation.</text>
</comment>
<dbReference type="InterPro" id="IPR036775">
    <property type="entry name" value="DNA_pol_Y-fam_lit_finger_sf"/>
</dbReference>
<dbReference type="FunFam" id="3.40.1170.60:FF:000006">
    <property type="entry name" value="DNA polymerase iota"/>
    <property type="match status" value="1"/>
</dbReference>
<keyword evidence="1" id="KW-1015">Disulfide bond</keyword>
<dbReference type="Pfam" id="PF00817">
    <property type="entry name" value="IMS"/>
    <property type="match status" value="1"/>
</dbReference>
<keyword evidence="6" id="KW-0812">Transmembrane</keyword>
<dbReference type="InterPro" id="IPR024079">
    <property type="entry name" value="MetalloPept_cat_dom_sf"/>
</dbReference>
<dbReference type="STRING" id="109264.A0A1F7ZTC8"/>
<proteinExistence type="predicted"/>
<dbReference type="GO" id="GO:0070987">
    <property type="term" value="P:error-free translesion synthesis"/>
    <property type="evidence" value="ECO:0007669"/>
    <property type="project" value="UniProtKB-ARBA"/>
</dbReference>
<evidence type="ECO:0000256" key="1">
    <source>
        <dbReference type="ARBA" id="ARBA00023157"/>
    </source>
</evidence>
<evidence type="ECO:0000313" key="11">
    <source>
        <dbReference type="Proteomes" id="UP000179179"/>
    </source>
</evidence>
<evidence type="ECO:0000259" key="9">
    <source>
        <dbReference type="PROSITE" id="PS50215"/>
    </source>
</evidence>
<keyword evidence="4" id="KW-0862">Zinc</keyword>
<feature type="domain" description="Peptidase M12B" evidence="9">
    <location>
        <begin position="842"/>
        <end position="1054"/>
    </location>
</feature>
<evidence type="ECO:0000313" key="10">
    <source>
        <dbReference type="EMBL" id="OGM42702.1"/>
    </source>
</evidence>
<dbReference type="CDD" id="cd04271">
    <property type="entry name" value="ZnMc_ADAM_fungal"/>
    <property type="match status" value="1"/>
</dbReference>
<dbReference type="Pfam" id="PF13688">
    <property type="entry name" value="Reprolysin_5"/>
    <property type="match status" value="1"/>
</dbReference>
<dbReference type="FunFam" id="4.10.70.10:FF:000003">
    <property type="entry name" value="Disintegrin and metalloproteinase domain-containing protein 17"/>
    <property type="match status" value="1"/>
</dbReference>
<dbReference type="GeneID" id="34452350"/>
<feature type="region of interest" description="Disordered" evidence="5">
    <location>
        <begin position="423"/>
        <end position="442"/>
    </location>
</feature>
<dbReference type="FunFam" id="3.30.70.270:FF:000067">
    <property type="entry name" value="DNA polymerase iota, putative"/>
    <property type="match status" value="1"/>
</dbReference>
<dbReference type="Pfam" id="PF11799">
    <property type="entry name" value="IMS_C"/>
    <property type="match status" value="1"/>
</dbReference>
<feature type="compositionally biased region" description="Pro residues" evidence="5">
    <location>
        <begin position="1297"/>
        <end position="1307"/>
    </location>
</feature>
<dbReference type="GO" id="GO:0046872">
    <property type="term" value="F:metal ion binding"/>
    <property type="evidence" value="ECO:0007669"/>
    <property type="project" value="UniProtKB-KW"/>
</dbReference>
<dbReference type="Gene3D" id="3.40.1170.60">
    <property type="match status" value="1"/>
</dbReference>
<dbReference type="SMART" id="SM00050">
    <property type="entry name" value="DISIN"/>
    <property type="match status" value="1"/>
</dbReference>
<dbReference type="PROSITE" id="PS50215">
    <property type="entry name" value="ADAM_MEPRO"/>
    <property type="match status" value="1"/>
</dbReference>
<feature type="binding site" evidence="4">
    <location>
        <position position="996"/>
    </location>
    <ligand>
        <name>Zn(2+)</name>
        <dbReference type="ChEBI" id="CHEBI:29105"/>
        <note>catalytic</note>
    </ligand>
</feature>
<keyword evidence="11" id="KW-1185">Reference proteome</keyword>
<feature type="binding site" evidence="4">
    <location>
        <position position="992"/>
    </location>
    <ligand>
        <name>Zn(2+)</name>
        <dbReference type="ChEBI" id="CHEBI:29105"/>
        <note>catalytic</note>
    </ligand>
</feature>
<dbReference type="RefSeq" id="XP_022386419.1">
    <property type="nucleotide sequence ID" value="XM_022536088.1"/>
</dbReference>
<evidence type="ECO:0000256" key="3">
    <source>
        <dbReference type="ARBA" id="ARBA00074021"/>
    </source>
</evidence>
<dbReference type="SUPFAM" id="SSF57552">
    <property type="entry name" value="Blood coagulation inhibitor (disintegrin)"/>
    <property type="match status" value="1"/>
</dbReference>
<dbReference type="PROSITE" id="PS50214">
    <property type="entry name" value="DISINTEGRIN_2"/>
    <property type="match status" value="1"/>
</dbReference>
<dbReference type="PROSITE" id="PS50173">
    <property type="entry name" value="UMUC"/>
    <property type="match status" value="1"/>
</dbReference>
<organism evidence="10 11">
    <name type="scientific">Aspergillus bombycis</name>
    <dbReference type="NCBI Taxonomy" id="109264"/>
    <lineage>
        <taxon>Eukaryota</taxon>
        <taxon>Fungi</taxon>
        <taxon>Dikarya</taxon>
        <taxon>Ascomycota</taxon>
        <taxon>Pezizomycotina</taxon>
        <taxon>Eurotiomycetes</taxon>
        <taxon>Eurotiomycetidae</taxon>
        <taxon>Eurotiales</taxon>
        <taxon>Aspergillaceae</taxon>
        <taxon>Aspergillus</taxon>
    </lineage>
</organism>
<reference evidence="10 11" key="1">
    <citation type="journal article" date="2016" name="Genome Biol. Evol.">
        <title>Draft genome sequence of an aflatoxigenic Aspergillus species, A. bombycis.</title>
        <authorList>
            <person name="Moore G.G."/>
            <person name="Mack B.M."/>
            <person name="Beltz S.B."/>
            <person name="Gilbert M.K."/>
        </authorList>
    </citation>
    <scope>NUCLEOTIDE SEQUENCE [LARGE SCALE GENOMIC DNA]</scope>
    <source>
        <strain evidence="11">NRRL 26010</strain>
    </source>
</reference>
<feature type="region of interest" description="Disordered" evidence="5">
    <location>
        <begin position="1296"/>
        <end position="1355"/>
    </location>
</feature>
<keyword evidence="4" id="KW-0479">Metal-binding</keyword>
<dbReference type="GO" id="GO:0006281">
    <property type="term" value="P:DNA repair"/>
    <property type="evidence" value="ECO:0007669"/>
    <property type="project" value="InterPro"/>
</dbReference>
<keyword evidence="6" id="KW-1133">Transmembrane helix</keyword>
<dbReference type="Gene3D" id="3.40.390.10">
    <property type="entry name" value="Collagenase (Catalytic Domain)"/>
    <property type="match status" value="1"/>
</dbReference>
<dbReference type="InterPro" id="IPR001126">
    <property type="entry name" value="UmuC"/>
</dbReference>
<dbReference type="InterPro" id="IPR017961">
    <property type="entry name" value="DNA_pol_Y-fam_little_finger"/>
</dbReference>
<dbReference type="GO" id="GO:0003887">
    <property type="term" value="F:DNA-directed DNA polymerase activity"/>
    <property type="evidence" value="ECO:0007669"/>
    <property type="project" value="TreeGrafter"/>
</dbReference>
<dbReference type="Gene3D" id="4.10.70.10">
    <property type="entry name" value="Disintegrin domain"/>
    <property type="match status" value="1"/>
</dbReference>
<feature type="domain" description="UmuC" evidence="7">
    <location>
        <begin position="13"/>
        <end position="268"/>
    </location>
</feature>
<dbReference type="SUPFAM" id="SSF55486">
    <property type="entry name" value="Metalloproteases ('zincins'), catalytic domain"/>
    <property type="match status" value="1"/>
</dbReference>
<dbReference type="GO" id="GO:0004222">
    <property type="term" value="F:metalloendopeptidase activity"/>
    <property type="evidence" value="ECO:0007669"/>
    <property type="project" value="InterPro"/>
</dbReference>
<dbReference type="InterPro" id="IPR043128">
    <property type="entry name" value="Rev_trsase/Diguanyl_cyclase"/>
</dbReference>
<dbReference type="Proteomes" id="UP000179179">
    <property type="component" value="Unassembled WGS sequence"/>
</dbReference>
<evidence type="ECO:0000256" key="4">
    <source>
        <dbReference type="PROSITE-ProRule" id="PRU00276"/>
    </source>
</evidence>
<evidence type="ECO:0000256" key="5">
    <source>
        <dbReference type="SAM" id="MobiDB-lite"/>
    </source>
</evidence>
<evidence type="ECO:0000256" key="2">
    <source>
        <dbReference type="ARBA" id="ARBA00056552"/>
    </source>
</evidence>
<evidence type="ECO:0000259" key="7">
    <source>
        <dbReference type="PROSITE" id="PS50173"/>
    </source>
</evidence>
<sequence length="1355" mass="148003">MAVVPPRDDHRIIIHFDYDCFYASVFEVEQPALKTLPLAVQQKQIVVTCNYEARRRGLRKLQLIKEARQICPELVVVLGEDLTKFRDASKSLYLFLRAFCWSGKVEKLGFDELFLDVTDMITYNVDLLNRNDLEHSFFHLSRQDPTLGFAFDATGFHGPTYPAAPNVAPDSAWPSVPAGNDPPSLHIKLLVASHLAAYLRGQLEEHKGYTATVGISTSKILAKLVGNTYKPNNQTTLLPPYTAAEQGAQSNVLNFLDAHDLRKIPGIGSKLSQRLSSYLKSPAQSGLTQGVSDTAKDDTATVRDVRLCPRMGPMLLDKILGGPGSPRGIGPKVWGLLHGVDNSEVLQARDLPTQISIEDSYGCLSTFAEVRRELVSLTASLIRRMRVDLTEEEPAAADSRSNGSLSRTTLNMRWIARPRTLRLSTRPRPPPTSSEAQAHGFNRISRSAPLPQYVFSLDASIDALAEQLVHELVTSMFRKLHPEKAGWNIRLLNVAVTNMVDAAGERKQSSGRDIEKMFQRQDMGRRPVLPVPVTAWPSPDTGTQYARDPSLSSSEISSRPQKVVGLDRHAYNTGGDAWEESDEDEDMPCVASRSQEPNAIQRVSTLDHPRIHTSSHQVDHLSHFDVTFNLRDKNQRIKLELEPNHDILAEDAYVQYLDRHGNIQREEPIERHEHKVFKGRALVGRGKGMWDPVGWARIYLKNDGSQPLFEGVFSVHDDKHHVELKSTYLQNKRQQDVDIPDRKGEYMVFYRDSDMIRELHTDLKRSFPVSSSCQADKLSFNADPSHPILQAEEDMSQWGAMSLNSLFGLTKRQSDTGGVSGNSGGVSLKSTIGDTSGCPDTKKVALIGIATDCGFTGSFDDKEAAQKWIINTVNSASNVYEKSFNISIGLRNLTITEKDCPETPPASAEWNMPCSEGNISSRLDKFSKWRGQQKDTNAYWTLMSNCPTGSEVGLAWLGQLCNADVVSDAANAVSGTNVVVRSSGGGWQIFAHESGHTFGAVHDCDTQTCGQNLEASSQCCPLTASSCDAKGQYIMNPTTGTDITEFSKCTIGNICSALGRNSVKSSCLSDNRGVTTYTGHQCGNGIVESGEDCDCGGEESCGDNSCCDAKTCKFKSGAVCDDANDSCCSKCQFSSAGTVCRASRGECDEEETCSGTSSTCPSDSFKKDGTKCGDSSAGLTCASGQCTSRDYQCRSVMGSLLHSNETYACSAYGSSCEVVCSSNTFGQCYGVNQNFLDGTPCSGGGHCKNGKCDGSSVKGWIDDHKNLVIGVACGVGGLIVLSILWCLINRCRRARPSPKPMPPPAGPYGPWTRPMQQPIPMNQWPSGPPRGYQGLADPPPPYPPPAYGNQAPRYA</sequence>
<dbReference type="PANTHER" id="PTHR46404">
    <property type="entry name" value="DNA POLYMERASE IOTA"/>
    <property type="match status" value="1"/>
</dbReference>
<protein>
    <recommendedName>
        <fullName evidence="3">Disintegrin and metalloproteinase domain-containing protein B</fullName>
    </recommendedName>
</protein>
<feature type="compositionally biased region" description="Pro residues" evidence="5">
    <location>
        <begin position="1337"/>
        <end position="1346"/>
    </location>
</feature>
<feature type="region of interest" description="Disordered" evidence="5">
    <location>
        <begin position="530"/>
        <end position="559"/>
    </location>
</feature>
<feature type="domain" description="Disintegrin" evidence="8">
    <location>
        <begin position="1079"/>
        <end position="1168"/>
    </location>
</feature>
<dbReference type="GO" id="GO:0003684">
    <property type="term" value="F:damaged DNA binding"/>
    <property type="evidence" value="ECO:0007669"/>
    <property type="project" value="InterPro"/>
</dbReference>
<dbReference type="SUPFAM" id="SSF56672">
    <property type="entry name" value="DNA/RNA polymerases"/>
    <property type="match status" value="1"/>
</dbReference>
<dbReference type="InterPro" id="IPR001762">
    <property type="entry name" value="Disintegrin_dom"/>
</dbReference>
<comment type="caution">
    <text evidence="10">The sequence shown here is derived from an EMBL/GenBank/DDBJ whole genome shotgun (WGS) entry which is preliminary data.</text>
</comment>
<dbReference type="EMBL" id="LYCR01000084">
    <property type="protein sequence ID" value="OGM42702.1"/>
    <property type="molecule type" value="Genomic_DNA"/>
</dbReference>
<feature type="active site" evidence="4">
    <location>
        <position position="993"/>
    </location>
</feature>
<feature type="binding site" evidence="4">
    <location>
        <position position="1002"/>
    </location>
    <ligand>
        <name>Zn(2+)</name>
        <dbReference type="ChEBI" id="CHEBI:29105"/>
        <note>catalytic</note>
    </ligand>
</feature>
<dbReference type="InterPro" id="IPR001590">
    <property type="entry name" value="Peptidase_M12B"/>
</dbReference>
<dbReference type="Pfam" id="PF00200">
    <property type="entry name" value="Disintegrin"/>
    <property type="match status" value="1"/>
</dbReference>
<feature type="transmembrane region" description="Helical" evidence="6">
    <location>
        <begin position="1267"/>
        <end position="1288"/>
    </location>
</feature>
<name>A0A1F7ZTC8_9EURO</name>
<dbReference type="InterPro" id="IPR043502">
    <property type="entry name" value="DNA/RNA_pol_sf"/>
</dbReference>
<evidence type="ECO:0000256" key="6">
    <source>
        <dbReference type="SAM" id="Phobius"/>
    </source>
</evidence>
<gene>
    <name evidence="10" type="ORF">ABOM_008960</name>
</gene>
<keyword evidence="6" id="KW-0472">Membrane</keyword>
<evidence type="ECO:0000259" key="8">
    <source>
        <dbReference type="PROSITE" id="PS50214"/>
    </source>
</evidence>
<comment type="function">
    <text evidence="2">Probable zinc protease.</text>
</comment>
<dbReference type="InterPro" id="IPR036436">
    <property type="entry name" value="Disintegrin_dom_sf"/>
</dbReference>
<dbReference type="InterPro" id="IPR034028">
    <property type="entry name" value="ZnMc_ADAM_fungal"/>
</dbReference>